<dbReference type="AlphaFoldDB" id="A0A2V3W648"/>
<dbReference type="InterPro" id="IPR037185">
    <property type="entry name" value="EmrE-like"/>
</dbReference>
<evidence type="ECO:0000256" key="4">
    <source>
        <dbReference type="ARBA" id="ARBA00022692"/>
    </source>
</evidence>
<accession>A0A2V3W648</accession>
<evidence type="ECO:0000313" key="10">
    <source>
        <dbReference type="Proteomes" id="UP000247978"/>
    </source>
</evidence>
<evidence type="ECO:0000256" key="2">
    <source>
        <dbReference type="ARBA" id="ARBA00022448"/>
    </source>
</evidence>
<comment type="subcellular location">
    <subcellularLocation>
        <location evidence="1 7">Cell membrane</location>
        <topology evidence="1 7">Multi-pass membrane protein</topology>
    </subcellularLocation>
</comment>
<keyword evidence="3" id="KW-1003">Cell membrane</keyword>
<evidence type="ECO:0000313" key="9">
    <source>
        <dbReference type="EMBL" id="PXW89490.1"/>
    </source>
</evidence>
<dbReference type="EMBL" id="QJJQ01000002">
    <property type="protein sequence ID" value="PXW89490.1"/>
    <property type="molecule type" value="Genomic_DNA"/>
</dbReference>
<gene>
    <name evidence="9" type="ORF">DFR56_102267</name>
</gene>
<comment type="similarity">
    <text evidence="7">Belongs to the drug/metabolite transporter (DMT) superfamily. Small multidrug resistance (SMR) (TC 2.A.7.1) family.</text>
</comment>
<dbReference type="Proteomes" id="UP000247978">
    <property type="component" value="Unassembled WGS sequence"/>
</dbReference>
<dbReference type="PANTHER" id="PTHR30561">
    <property type="entry name" value="SMR FAMILY PROTON-DEPENDENT DRUG EFFLUX TRANSPORTER SUGE"/>
    <property type="match status" value="1"/>
</dbReference>
<feature type="transmembrane region" description="Helical" evidence="8">
    <location>
        <begin position="56"/>
        <end position="77"/>
    </location>
</feature>
<dbReference type="Gene3D" id="1.10.3730.20">
    <property type="match status" value="1"/>
</dbReference>
<dbReference type="PANTHER" id="PTHR30561:SF0">
    <property type="entry name" value="GUANIDINIUM EXPORTER"/>
    <property type="match status" value="1"/>
</dbReference>
<evidence type="ECO:0000256" key="8">
    <source>
        <dbReference type="SAM" id="Phobius"/>
    </source>
</evidence>
<dbReference type="GO" id="GO:0022857">
    <property type="term" value="F:transmembrane transporter activity"/>
    <property type="evidence" value="ECO:0007669"/>
    <property type="project" value="InterPro"/>
</dbReference>
<feature type="transmembrane region" description="Helical" evidence="8">
    <location>
        <begin position="6"/>
        <end position="24"/>
    </location>
</feature>
<dbReference type="SUPFAM" id="SSF103481">
    <property type="entry name" value="Multidrug resistance efflux transporter EmrE"/>
    <property type="match status" value="1"/>
</dbReference>
<feature type="transmembrane region" description="Helical" evidence="8">
    <location>
        <begin position="84"/>
        <end position="103"/>
    </location>
</feature>
<keyword evidence="5 8" id="KW-1133">Transmembrane helix</keyword>
<evidence type="ECO:0000256" key="5">
    <source>
        <dbReference type="ARBA" id="ARBA00022989"/>
    </source>
</evidence>
<proteinExistence type="inferred from homology"/>
<dbReference type="InterPro" id="IPR045324">
    <property type="entry name" value="Small_multidrug_res"/>
</dbReference>
<organism evidence="9 10">
    <name type="scientific">Pseudogracilibacillus auburnensis</name>
    <dbReference type="NCBI Taxonomy" id="1494959"/>
    <lineage>
        <taxon>Bacteria</taxon>
        <taxon>Bacillati</taxon>
        <taxon>Bacillota</taxon>
        <taxon>Bacilli</taxon>
        <taxon>Bacillales</taxon>
        <taxon>Bacillaceae</taxon>
        <taxon>Pseudogracilibacillus</taxon>
    </lineage>
</organism>
<keyword evidence="4 7" id="KW-0812">Transmembrane</keyword>
<keyword evidence="10" id="KW-1185">Reference proteome</keyword>
<evidence type="ECO:0000256" key="6">
    <source>
        <dbReference type="ARBA" id="ARBA00023136"/>
    </source>
</evidence>
<evidence type="ECO:0000256" key="7">
    <source>
        <dbReference type="RuleBase" id="RU003942"/>
    </source>
</evidence>
<name>A0A2V3W648_9BACI</name>
<evidence type="ECO:0000256" key="3">
    <source>
        <dbReference type="ARBA" id="ARBA00022475"/>
    </source>
</evidence>
<dbReference type="OrthoDB" id="21828at2"/>
<evidence type="ECO:0000256" key="1">
    <source>
        <dbReference type="ARBA" id="ARBA00004651"/>
    </source>
</evidence>
<dbReference type="Pfam" id="PF00893">
    <property type="entry name" value="Multi_Drug_Res"/>
    <property type="match status" value="1"/>
</dbReference>
<dbReference type="RefSeq" id="WP_110394208.1">
    <property type="nucleotide sequence ID" value="NZ_JADIJL010000001.1"/>
</dbReference>
<feature type="transmembrane region" description="Helical" evidence="8">
    <location>
        <begin position="29"/>
        <end position="50"/>
    </location>
</feature>
<keyword evidence="2" id="KW-0813">Transport</keyword>
<dbReference type="InterPro" id="IPR000390">
    <property type="entry name" value="Small_drug/metabolite_transptr"/>
</dbReference>
<reference evidence="9 10" key="1">
    <citation type="submission" date="2018-05" db="EMBL/GenBank/DDBJ databases">
        <title>Genomic Encyclopedia of Type Strains, Phase IV (KMG-IV): sequencing the most valuable type-strain genomes for metagenomic binning, comparative biology and taxonomic classification.</title>
        <authorList>
            <person name="Goeker M."/>
        </authorList>
    </citation>
    <scope>NUCLEOTIDE SEQUENCE [LARGE SCALE GENOMIC DNA]</scope>
    <source>
        <strain evidence="9 10">DSM 28556</strain>
    </source>
</reference>
<comment type="caution">
    <text evidence="9">The sequence shown here is derived from an EMBL/GenBank/DDBJ whole genome shotgun (WGS) entry which is preliminary data.</text>
</comment>
<sequence>MAWTYLIIASLGEIFGVASINMFLKRKSFLWLLAIVVTFTFGFIFLALAMKEIPLGTAYAIWTGLGATGAVIMGVLFFKEPAGLLRLLFLTCIISGAVGLKVVG</sequence>
<dbReference type="GO" id="GO:0005886">
    <property type="term" value="C:plasma membrane"/>
    <property type="evidence" value="ECO:0007669"/>
    <property type="project" value="UniProtKB-SubCell"/>
</dbReference>
<keyword evidence="6 8" id="KW-0472">Membrane</keyword>
<protein>
    <submittedName>
        <fullName evidence="9">Paired small multidrug resistance pump</fullName>
    </submittedName>
</protein>